<sequence>MCVFECSYVYRITFIQTAYKFVSFSENNIKKYRKLYLKCSYIVTLTRLKRVEKIFISKILNLSKVYS</sequence>
<keyword evidence="2" id="KW-1185">Reference proteome</keyword>
<dbReference type="EMBL" id="REGN01001753">
    <property type="protein sequence ID" value="RNA32764.1"/>
    <property type="molecule type" value="Genomic_DNA"/>
</dbReference>
<reference evidence="1 2" key="1">
    <citation type="journal article" date="2018" name="Sci. Rep.">
        <title>Genomic signatures of local adaptation to the degree of environmental predictability in rotifers.</title>
        <authorList>
            <person name="Franch-Gras L."/>
            <person name="Hahn C."/>
            <person name="Garcia-Roger E.M."/>
            <person name="Carmona M.J."/>
            <person name="Serra M."/>
            <person name="Gomez A."/>
        </authorList>
    </citation>
    <scope>NUCLEOTIDE SEQUENCE [LARGE SCALE GENOMIC DNA]</scope>
    <source>
        <strain evidence="1">HYR1</strain>
    </source>
</reference>
<accession>A0A3M7SAD7</accession>
<name>A0A3M7SAD7_BRAPC</name>
<dbReference type="AlphaFoldDB" id="A0A3M7SAD7"/>
<comment type="caution">
    <text evidence="1">The sequence shown here is derived from an EMBL/GenBank/DDBJ whole genome shotgun (WGS) entry which is preliminary data.</text>
</comment>
<evidence type="ECO:0000313" key="1">
    <source>
        <dbReference type="EMBL" id="RNA32764.1"/>
    </source>
</evidence>
<dbReference type="Proteomes" id="UP000276133">
    <property type="component" value="Unassembled WGS sequence"/>
</dbReference>
<organism evidence="1 2">
    <name type="scientific">Brachionus plicatilis</name>
    <name type="common">Marine rotifer</name>
    <name type="synonym">Brachionus muelleri</name>
    <dbReference type="NCBI Taxonomy" id="10195"/>
    <lineage>
        <taxon>Eukaryota</taxon>
        <taxon>Metazoa</taxon>
        <taxon>Spiralia</taxon>
        <taxon>Gnathifera</taxon>
        <taxon>Rotifera</taxon>
        <taxon>Eurotatoria</taxon>
        <taxon>Monogononta</taxon>
        <taxon>Pseudotrocha</taxon>
        <taxon>Ploima</taxon>
        <taxon>Brachionidae</taxon>
        <taxon>Brachionus</taxon>
    </lineage>
</organism>
<proteinExistence type="predicted"/>
<protein>
    <submittedName>
        <fullName evidence="1">Uncharacterized protein</fullName>
    </submittedName>
</protein>
<evidence type="ECO:0000313" key="2">
    <source>
        <dbReference type="Proteomes" id="UP000276133"/>
    </source>
</evidence>
<gene>
    <name evidence="1" type="ORF">BpHYR1_046784</name>
</gene>